<comment type="subcellular location">
    <subcellularLocation>
        <location evidence="2">Nucleus</location>
    </subcellularLocation>
</comment>
<dbReference type="GO" id="GO:0004518">
    <property type="term" value="F:nuclease activity"/>
    <property type="evidence" value="ECO:0007669"/>
    <property type="project" value="UniProtKB-KW"/>
</dbReference>
<comment type="cofactor">
    <cofactor evidence="1">
        <name>a divalent metal cation</name>
        <dbReference type="ChEBI" id="CHEBI:60240"/>
    </cofactor>
</comment>
<keyword evidence="7" id="KW-0539">Nucleus</keyword>
<reference evidence="9" key="1">
    <citation type="journal article" date="2017" name="Parasit. Vectors">
        <title>Sialotranscriptomics of Rhipicephalus zambeziensis reveals intricate expression profiles of secretory proteins and suggests tight temporal transcriptional regulation during blood-feeding.</title>
        <authorList>
            <person name="de Castro M.H."/>
            <person name="de Klerk D."/>
            <person name="Pienaar R."/>
            <person name="Rees D.J.G."/>
            <person name="Mans B.J."/>
        </authorList>
    </citation>
    <scope>NUCLEOTIDE SEQUENCE</scope>
    <source>
        <tissue evidence="9">Salivary glands</tissue>
    </source>
</reference>
<dbReference type="Pfam" id="PF13359">
    <property type="entry name" value="DDE_Tnp_4"/>
    <property type="match status" value="1"/>
</dbReference>
<name>A0A224YV12_9ACAR</name>
<organism evidence="9">
    <name type="scientific">Rhipicephalus zambeziensis</name>
    <dbReference type="NCBI Taxonomy" id="60191"/>
    <lineage>
        <taxon>Eukaryota</taxon>
        <taxon>Metazoa</taxon>
        <taxon>Ecdysozoa</taxon>
        <taxon>Arthropoda</taxon>
        <taxon>Chelicerata</taxon>
        <taxon>Arachnida</taxon>
        <taxon>Acari</taxon>
        <taxon>Parasitiformes</taxon>
        <taxon>Ixodida</taxon>
        <taxon>Ixodoidea</taxon>
        <taxon>Ixodidae</taxon>
        <taxon>Rhipicephalinae</taxon>
        <taxon>Rhipicephalus</taxon>
        <taxon>Rhipicephalus</taxon>
    </lineage>
</organism>
<keyword evidence="5" id="KW-0479">Metal-binding</keyword>
<dbReference type="GO" id="GO:0016787">
    <property type="term" value="F:hydrolase activity"/>
    <property type="evidence" value="ECO:0007669"/>
    <property type="project" value="UniProtKB-KW"/>
</dbReference>
<dbReference type="PANTHER" id="PTHR22930:SF85">
    <property type="entry name" value="GH03217P-RELATED"/>
    <property type="match status" value="1"/>
</dbReference>
<evidence type="ECO:0000256" key="1">
    <source>
        <dbReference type="ARBA" id="ARBA00001968"/>
    </source>
</evidence>
<comment type="similarity">
    <text evidence="3">Belongs to the HARBI1 family.</text>
</comment>
<evidence type="ECO:0000256" key="6">
    <source>
        <dbReference type="ARBA" id="ARBA00022801"/>
    </source>
</evidence>
<dbReference type="GO" id="GO:0005634">
    <property type="term" value="C:nucleus"/>
    <property type="evidence" value="ECO:0007669"/>
    <property type="project" value="UniProtKB-SubCell"/>
</dbReference>
<evidence type="ECO:0000256" key="2">
    <source>
        <dbReference type="ARBA" id="ARBA00004123"/>
    </source>
</evidence>
<evidence type="ECO:0000256" key="7">
    <source>
        <dbReference type="ARBA" id="ARBA00023242"/>
    </source>
</evidence>
<evidence type="ECO:0000256" key="3">
    <source>
        <dbReference type="ARBA" id="ARBA00006958"/>
    </source>
</evidence>
<dbReference type="AlphaFoldDB" id="A0A224YV12"/>
<accession>A0A224YV12</accession>
<dbReference type="InterPro" id="IPR045249">
    <property type="entry name" value="HARBI1-like"/>
</dbReference>
<evidence type="ECO:0000259" key="8">
    <source>
        <dbReference type="Pfam" id="PF13359"/>
    </source>
</evidence>
<dbReference type="GO" id="GO:0046872">
    <property type="term" value="F:metal ion binding"/>
    <property type="evidence" value="ECO:0007669"/>
    <property type="project" value="UniProtKB-KW"/>
</dbReference>
<feature type="domain" description="DDE Tnp4" evidence="8">
    <location>
        <begin position="65"/>
        <end position="217"/>
    </location>
</feature>
<keyword evidence="6" id="KW-0378">Hydrolase</keyword>
<proteinExistence type="inferred from homology"/>
<evidence type="ECO:0000313" key="9">
    <source>
        <dbReference type="EMBL" id="MAA21447.1"/>
    </source>
</evidence>
<evidence type="ECO:0000256" key="5">
    <source>
        <dbReference type="ARBA" id="ARBA00022723"/>
    </source>
</evidence>
<evidence type="ECO:0000256" key="4">
    <source>
        <dbReference type="ARBA" id="ARBA00022722"/>
    </source>
</evidence>
<dbReference type="InterPro" id="IPR027806">
    <property type="entry name" value="HARBI1_dom"/>
</dbReference>
<dbReference type="PANTHER" id="PTHR22930">
    <property type="match status" value="1"/>
</dbReference>
<sequence>MNCIADRFDVTESSVVLCLRRVLDFLLDISAEVIAWPNDAQMNRSKARFLAKSDGKGPRNTVGCIDGSHIEIARPEESTASYFNRKKWPSIILQGICNEDNRFLDVFIGFPGSVHDARVLRESPFFPEAAAKCGDGCYLLGDSAYPHLPWLLTPYKDNGQRFPQWKKRFNKCHSQQRVAIENTFGLLKQRFRRLYLVDAKTILQSCKIVLGACVLHNWCNAERDFLAEFVYLPDHEVVGNEDDVDITTPSGCESRRQIIAQHQC</sequence>
<protein>
    <submittedName>
        <fullName evidence="9">Nuclease harbi1-like protein</fullName>
    </submittedName>
</protein>
<keyword evidence="4" id="KW-0540">Nuclease</keyword>
<dbReference type="EMBL" id="GFPF01010301">
    <property type="protein sequence ID" value="MAA21447.1"/>
    <property type="molecule type" value="Transcribed_RNA"/>
</dbReference>